<feature type="transmembrane region" description="Helical" evidence="6">
    <location>
        <begin position="6"/>
        <end position="28"/>
    </location>
</feature>
<feature type="transmembrane region" description="Helical" evidence="6">
    <location>
        <begin position="140"/>
        <end position="162"/>
    </location>
</feature>
<dbReference type="SUPFAM" id="SSF81321">
    <property type="entry name" value="Family A G protein-coupled receptor-like"/>
    <property type="match status" value="1"/>
</dbReference>
<dbReference type="AlphaFoldDB" id="A0A6J8C9B0"/>
<evidence type="ECO:0000313" key="7">
    <source>
        <dbReference type="EMBL" id="CAC5392978.1"/>
    </source>
</evidence>
<organism evidence="7 8">
    <name type="scientific">Mytilus coruscus</name>
    <name type="common">Sea mussel</name>
    <dbReference type="NCBI Taxonomy" id="42192"/>
    <lineage>
        <taxon>Eukaryota</taxon>
        <taxon>Metazoa</taxon>
        <taxon>Spiralia</taxon>
        <taxon>Lophotrochozoa</taxon>
        <taxon>Mollusca</taxon>
        <taxon>Bivalvia</taxon>
        <taxon>Autobranchia</taxon>
        <taxon>Pteriomorphia</taxon>
        <taxon>Mytilida</taxon>
        <taxon>Mytiloidea</taxon>
        <taxon>Mytilidae</taxon>
        <taxon>Mytilinae</taxon>
        <taxon>Mytilus</taxon>
    </lineage>
</organism>
<comment type="subcellular location">
    <subcellularLocation>
        <location evidence="1">Cell membrane</location>
        <topology evidence="1">Multi-pass membrane protein</topology>
    </subcellularLocation>
</comment>
<dbReference type="OrthoDB" id="10383740at2759"/>
<keyword evidence="6" id="KW-1133">Transmembrane helix</keyword>
<proteinExistence type="predicted"/>
<evidence type="ECO:0000256" key="3">
    <source>
        <dbReference type="ARBA" id="ARBA00023040"/>
    </source>
</evidence>
<keyword evidence="3" id="KW-0297">G-protein coupled receptor</keyword>
<evidence type="ECO:0000256" key="6">
    <source>
        <dbReference type="SAM" id="Phobius"/>
    </source>
</evidence>
<keyword evidence="4" id="KW-0675">Receptor</keyword>
<dbReference type="InterPro" id="IPR050569">
    <property type="entry name" value="TAAR"/>
</dbReference>
<dbReference type="GO" id="GO:0005886">
    <property type="term" value="C:plasma membrane"/>
    <property type="evidence" value="ECO:0007669"/>
    <property type="project" value="UniProtKB-SubCell"/>
</dbReference>
<evidence type="ECO:0000256" key="5">
    <source>
        <dbReference type="ARBA" id="ARBA00023224"/>
    </source>
</evidence>
<dbReference type="PANTHER" id="PTHR24249">
    <property type="entry name" value="HISTAMINE RECEPTOR-RELATED G-PROTEIN COUPLED RECEPTOR"/>
    <property type="match status" value="1"/>
</dbReference>
<keyword evidence="8" id="KW-1185">Reference proteome</keyword>
<keyword evidence="6" id="KW-0812">Transmembrane</keyword>
<dbReference type="Gene3D" id="1.20.1070.10">
    <property type="entry name" value="Rhodopsin 7-helix transmembrane proteins"/>
    <property type="match status" value="1"/>
</dbReference>
<evidence type="ECO:0008006" key="9">
    <source>
        <dbReference type="Google" id="ProtNLM"/>
    </source>
</evidence>
<keyword evidence="5" id="KW-0807">Transducer</keyword>
<dbReference type="EMBL" id="CACVKT020005111">
    <property type="protein sequence ID" value="CAC5392978.1"/>
    <property type="molecule type" value="Genomic_DNA"/>
</dbReference>
<accession>A0A6J8C9B0</accession>
<dbReference type="GO" id="GO:0004930">
    <property type="term" value="F:G protein-coupled receptor activity"/>
    <property type="evidence" value="ECO:0007669"/>
    <property type="project" value="UniProtKB-KW"/>
</dbReference>
<feature type="transmembrane region" description="Helical" evidence="6">
    <location>
        <begin position="101"/>
        <end position="125"/>
    </location>
</feature>
<reference evidence="7 8" key="1">
    <citation type="submission" date="2020-06" db="EMBL/GenBank/DDBJ databases">
        <authorList>
            <person name="Li R."/>
            <person name="Bekaert M."/>
        </authorList>
    </citation>
    <scope>NUCLEOTIDE SEQUENCE [LARGE SCALE GENOMIC DNA]</scope>
    <source>
        <strain evidence="8">wild</strain>
    </source>
</reference>
<sequence>MYALFVLVIILSGFLVCTVAYIQIIKVIRTQLEIEHNRSKSNSLWETRFAAEKSEQNSRRASLKEKVENLEISENTCNNSDTLSRTPKSPREKRYKDSWTITMMIMIATGISFVGYILHFCAVIMKTTFRPETLDKIRPVYILIIRGYFLQSAIHPLIYCIVNKTFRKEGKTVYRKTINRLRSRKK</sequence>
<keyword evidence="6" id="KW-0472">Membrane</keyword>
<evidence type="ECO:0000256" key="1">
    <source>
        <dbReference type="ARBA" id="ARBA00004651"/>
    </source>
</evidence>
<dbReference type="Proteomes" id="UP000507470">
    <property type="component" value="Unassembled WGS sequence"/>
</dbReference>
<keyword evidence="2" id="KW-1003">Cell membrane</keyword>
<protein>
    <recommendedName>
        <fullName evidence="9">G-protein coupled receptors family 1 profile domain-containing protein</fullName>
    </recommendedName>
</protein>
<gene>
    <name evidence="7" type="ORF">MCOR_27874</name>
</gene>
<evidence type="ECO:0000256" key="4">
    <source>
        <dbReference type="ARBA" id="ARBA00023170"/>
    </source>
</evidence>
<evidence type="ECO:0000256" key="2">
    <source>
        <dbReference type="ARBA" id="ARBA00022475"/>
    </source>
</evidence>
<name>A0A6J8C9B0_MYTCO</name>
<evidence type="ECO:0000313" key="8">
    <source>
        <dbReference type="Proteomes" id="UP000507470"/>
    </source>
</evidence>